<dbReference type="Proteomes" id="UP000474757">
    <property type="component" value="Unassembled WGS sequence"/>
</dbReference>
<dbReference type="CDD" id="cd05269">
    <property type="entry name" value="TMR_SDR_a"/>
    <property type="match status" value="1"/>
</dbReference>
<dbReference type="InterPro" id="IPR008030">
    <property type="entry name" value="NmrA-like"/>
</dbReference>
<name>A0A6B2JW18_9RHOB</name>
<dbReference type="InterPro" id="IPR036291">
    <property type="entry name" value="NAD(P)-bd_dom_sf"/>
</dbReference>
<evidence type="ECO:0000259" key="1">
    <source>
        <dbReference type="Pfam" id="PF05368"/>
    </source>
</evidence>
<dbReference type="AlphaFoldDB" id="A0A6B2JW18"/>
<evidence type="ECO:0000313" key="3">
    <source>
        <dbReference type="Proteomes" id="UP000474757"/>
    </source>
</evidence>
<keyword evidence="3" id="KW-1185">Reference proteome</keyword>
<proteinExistence type="predicted"/>
<dbReference type="RefSeq" id="WP_163889198.1">
    <property type="nucleotide sequence ID" value="NZ_JAAFYS010000001.1"/>
</dbReference>
<dbReference type="PANTHER" id="PTHR47129">
    <property type="entry name" value="QUINONE OXIDOREDUCTASE 2"/>
    <property type="match status" value="1"/>
</dbReference>
<dbReference type="Pfam" id="PF05368">
    <property type="entry name" value="NmrA"/>
    <property type="match status" value="1"/>
</dbReference>
<reference evidence="2 3" key="1">
    <citation type="submission" date="2020-02" db="EMBL/GenBank/DDBJ databases">
        <title>Pseudoroseicyclus tamarix, sp. nov., isolated from offshore sediment of a Tamarix chinensis forest.</title>
        <authorList>
            <person name="Gai Y."/>
        </authorList>
    </citation>
    <scope>NUCLEOTIDE SEQUENCE [LARGE SCALE GENOMIC DNA]</scope>
    <source>
        <strain evidence="2 3">CLL3-39</strain>
    </source>
</reference>
<dbReference type="EMBL" id="JAAGAB010000001">
    <property type="protein sequence ID" value="NDU99581.1"/>
    <property type="molecule type" value="Genomic_DNA"/>
</dbReference>
<dbReference type="InterPro" id="IPR052718">
    <property type="entry name" value="NmrA-type_oxidoreductase"/>
</dbReference>
<evidence type="ECO:0000313" key="2">
    <source>
        <dbReference type="EMBL" id="NDU99581.1"/>
    </source>
</evidence>
<feature type="domain" description="NmrA-like" evidence="1">
    <location>
        <begin position="2"/>
        <end position="257"/>
    </location>
</feature>
<accession>A0A6B2JW18</accession>
<sequence>MIGVTGATGQLGGLVIEELLKRVSPGEIVALVRDEAKARPLADKGVAVRLADYDKPETLAPAFEGLDKLLLISGSEVGRRGPQHEAVIKAAEEAGVGELVYTSLYQLGEWTGERATILSREHQATEDALAASSLNVTLLRNSWYFENYAQSLQMGAEHGSFIGANVDAPVAAAPRSDYAEAAAIVLTREGHTGKTYELAGDDGFTMPELAEIASEASGKTIAYNPLPQEAYAKALEQVGLPTPVAEMLAASDASIGEGVLAPGSKDLSTLLGRPTTPVETSVRQLFS</sequence>
<dbReference type="Gene3D" id="3.90.25.10">
    <property type="entry name" value="UDP-galactose 4-epimerase, domain 1"/>
    <property type="match status" value="1"/>
</dbReference>
<gene>
    <name evidence="2" type="ORF">GZA08_01175</name>
</gene>
<dbReference type="SUPFAM" id="SSF51735">
    <property type="entry name" value="NAD(P)-binding Rossmann-fold domains"/>
    <property type="match status" value="1"/>
</dbReference>
<comment type="caution">
    <text evidence="2">The sequence shown here is derived from an EMBL/GenBank/DDBJ whole genome shotgun (WGS) entry which is preliminary data.</text>
</comment>
<protein>
    <submittedName>
        <fullName evidence="2">SDR family oxidoreductase</fullName>
    </submittedName>
</protein>
<organism evidence="2 3">
    <name type="scientific">Pseudoroseicyclus tamaricis</name>
    <dbReference type="NCBI Taxonomy" id="2705421"/>
    <lineage>
        <taxon>Bacteria</taxon>
        <taxon>Pseudomonadati</taxon>
        <taxon>Pseudomonadota</taxon>
        <taxon>Alphaproteobacteria</taxon>
        <taxon>Rhodobacterales</taxon>
        <taxon>Paracoccaceae</taxon>
        <taxon>Pseudoroseicyclus</taxon>
    </lineage>
</organism>
<dbReference type="PANTHER" id="PTHR47129:SF1">
    <property type="entry name" value="NMRA-LIKE DOMAIN-CONTAINING PROTEIN"/>
    <property type="match status" value="1"/>
</dbReference>
<dbReference type="Gene3D" id="3.40.50.720">
    <property type="entry name" value="NAD(P)-binding Rossmann-like Domain"/>
    <property type="match status" value="1"/>
</dbReference>